<dbReference type="NCBIfam" id="TIGR00724">
    <property type="entry name" value="urea_amlyse_rel"/>
    <property type="match status" value="1"/>
</dbReference>
<keyword evidence="6" id="KW-1185">Reference proteome</keyword>
<evidence type="ECO:0000256" key="2">
    <source>
        <dbReference type="ARBA" id="ARBA00022801"/>
    </source>
</evidence>
<dbReference type="Proteomes" id="UP000658382">
    <property type="component" value="Unassembled WGS sequence"/>
</dbReference>
<evidence type="ECO:0000259" key="4">
    <source>
        <dbReference type="SMART" id="SM00797"/>
    </source>
</evidence>
<dbReference type="EMBL" id="BMNQ01000077">
    <property type="protein sequence ID" value="GGK07672.1"/>
    <property type="molecule type" value="Genomic_DNA"/>
</dbReference>
<dbReference type="Gene3D" id="2.40.100.10">
    <property type="entry name" value="Cyclophilin-like"/>
    <property type="match status" value="1"/>
</dbReference>
<dbReference type="InterPro" id="IPR029000">
    <property type="entry name" value="Cyclophilin-like_dom_sf"/>
</dbReference>
<accession>A0A917Q251</accession>
<dbReference type="RefSeq" id="WP_188634190.1">
    <property type="nucleotide sequence ID" value="NZ_BMNQ01000077.1"/>
</dbReference>
<keyword evidence="1" id="KW-0547">Nucleotide-binding</keyword>
<keyword evidence="2" id="KW-0378">Hydrolase</keyword>
<evidence type="ECO:0000313" key="5">
    <source>
        <dbReference type="EMBL" id="GGK07672.1"/>
    </source>
</evidence>
<feature type="domain" description="Carboxyltransferase" evidence="4">
    <location>
        <begin position="28"/>
        <end position="304"/>
    </location>
</feature>
<dbReference type="PANTHER" id="PTHR43309:SF5">
    <property type="entry name" value="5-OXOPROLINASE SUBUNIT C"/>
    <property type="match status" value="1"/>
</dbReference>
<dbReference type="PANTHER" id="PTHR43309">
    <property type="entry name" value="5-OXOPROLINASE SUBUNIT C"/>
    <property type="match status" value="1"/>
</dbReference>
<dbReference type="InterPro" id="IPR052708">
    <property type="entry name" value="PxpC"/>
</dbReference>
<protein>
    <submittedName>
        <fullName evidence="5">Urea carboxylase</fullName>
    </submittedName>
</protein>
<keyword evidence="3" id="KW-0067">ATP-binding</keyword>
<dbReference type="SUPFAM" id="SSF50891">
    <property type="entry name" value="Cyclophilin-like"/>
    <property type="match status" value="1"/>
</dbReference>
<organism evidence="5 6">
    <name type="scientific">Lentibacillus kapialis</name>
    <dbReference type="NCBI Taxonomy" id="340214"/>
    <lineage>
        <taxon>Bacteria</taxon>
        <taxon>Bacillati</taxon>
        <taxon>Bacillota</taxon>
        <taxon>Bacilli</taxon>
        <taxon>Bacillales</taxon>
        <taxon>Bacillaceae</taxon>
        <taxon>Lentibacillus</taxon>
    </lineage>
</organism>
<evidence type="ECO:0000256" key="3">
    <source>
        <dbReference type="ARBA" id="ARBA00022840"/>
    </source>
</evidence>
<dbReference type="GO" id="GO:0005524">
    <property type="term" value="F:ATP binding"/>
    <property type="evidence" value="ECO:0007669"/>
    <property type="project" value="UniProtKB-KW"/>
</dbReference>
<name>A0A917Q251_9BACI</name>
<proteinExistence type="predicted"/>
<comment type="caution">
    <text evidence="5">The sequence shown here is derived from an EMBL/GenBank/DDBJ whole genome shotgun (WGS) entry which is preliminary data.</text>
</comment>
<reference evidence="5" key="1">
    <citation type="journal article" date="2014" name="Int. J. Syst. Evol. Microbiol.">
        <title>Complete genome sequence of Corynebacterium casei LMG S-19264T (=DSM 44701T), isolated from a smear-ripened cheese.</title>
        <authorList>
            <consortium name="US DOE Joint Genome Institute (JGI-PGF)"/>
            <person name="Walter F."/>
            <person name="Albersmeier A."/>
            <person name="Kalinowski J."/>
            <person name="Ruckert C."/>
        </authorList>
    </citation>
    <scope>NUCLEOTIDE SEQUENCE</scope>
    <source>
        <strain evidence="5">JCM 12580</strain>
    </source>
</reference>
<sequence>MQKQTIFQIDKPGVSTTFQDLGRPGFQQYGVPVSGAMDRYAMQIANILVGNPRDTVCLEVTLIGPDLKATSPEPVTVAITGAALEPKLNGSPAPMWKSFEMRQGDRLTFGNHQQGVRAYIAAAGGFDAPVFFQSRATDVKSGFGSPLKKGQSIEGFPVRTTYGIGLSQAEVPVYQSNIDVSIVEGPHTAVFTKWELDRFYKMPHIVGANSNRMGYRLQSMPISLENTADIWSEATPFGAIQITGNGQPIILMADRQTTGGYPRIGTVITDDLPRLAQLVPKGKVRFHPISVEAAQERVTQMEAFLSNLETFTKGLLLKPE</sequence>
<dbReference type="Pfam" id="PF02626">
    <property type="entry name" value="CT_A_B"/>
    <property type="match status" value="1"/>
</dbReference>
<reference evidence="5" key="2">
    <citation type="submission" date="2020-09" db="EMBL/GenBank/DDBJ databases">
        <authorList>
            <person name="Sun Q."/>
            <person name="Ohkuma M."/>
        </authorList>
    </citation>
    <scope>NUCLEOTIDE SEQUENCE</scope>
    <source>
        <strain evidence="5">JCM 12580</strain>
    </source>
</reference>
<evidence type="ECO:0000313" key="6">
    <source>
        <dbReference type="Proteomes" id="UP000658382"/>
    </source>
</evidence>
<dbReference type="InterPro" id="IPR003778">
    <property type="entry name" value="CT_A_B"/>
</dbReference>
<dbReference type="GO" id="GO:0016787">
    <property type="term" value="F:hydrolase activity"/>
    <property type="evidence" value="ECO:0007669"/>
    <property type="project" value="UniProtKB-KW"/>
</dbReference>
<evidence type="ECO:0000256" key="1">
    <source>
        <dbReference type="ARBA" id="ARBA00022741"/>
    </source>
</evidence>
<dbReference type="AlphaFoldDB" id="A0A917Q251"/>
<gene>
    <name evidence="5" type="ORF">GCM10007063_32770</name>
</gene>
<dbReference type="SMART" id="SM00797">
    <property type="entry name" value="AHS2"/>
    <property type="match status" value="1"/>
</dbReference>